<evidence type="ECO:0000313" key="7">
    <source>
        <dbReference type="EMBL" id="OHA54153.1"/>
    </source>
</evidence>
<sequence>MGVPKKRHTSSRRNTRRSHHALTASALVSCSHCRRFIAPHRMCPHCGYYGNRQVVDVLAKLSRRERKQHEREEKQRQAETKLAKQGMEKP</sequence>
<evidence type="ECO:0000256" key="6">
    <source>
        <dbReference type="SAM" id="MobiDB-lite"/>
    </source>
</evidence>
<evidence type="ECO:0000256" key="1">
    <source>
        <dbReference type="ARBA" id="ARBA00008560"/>
    </source>
</evidence>
<evidence type="ECO:0000313" key="8">
    <source>
        <dbReference type="Proteomes" id="UP000177865"/>
    </source>
</evidence>
<proteinExistence type="inferred from homology"/>
<dbReference type="EMBL" id="MHSZ01000001">
    <property type="protein sequence ID" value="OHA54153.1"/>
    <property type="molecule type" value="Genomic_DNA"/>
</dbReference>
<gene>
    <name evidence="5" type="primary">rpmF</name>
    <name evidence="7" type="ORF">A2991_02690</name>
</gene>
<dbReference type="Proteomes" id="UP000177865">
    <property type="component" value="Unassembled WGS sequence"/>
</dbReference>
<comment type="similarity">
    <text evidence="1 5">Belongs to the bacterial ribosomal protein bL32 family.</text>
</comment>
<feature type="compositionally biased region" description="Basic residues" evidence="6">
    <location>
        <begin position="1"/>
        <end position="20"/>
    </location>
</feature>
<reference evidence="7 8" key="1">
    <citation type="journal article" date="2016" name="Nat. Commun.">
        <title>Thousands of microbial genomes shed light on interconnected biogeochemical processes in an aquifer system.</title>
        <authorList>
            <person name="Anantharaman K."/>
            <person name="Brown C.T."/>
            <person name="Hug L.A."/>
            <person name="Sharon I."/>
            <person name="Castelle C.J."/>
            <person name="Probst A.J."/>
            <person name="Thomas B.C."/>
            <person name="Singh A."/>
            <person name="Wilkins M.J."/>
            <person name="Karaoz U."/>
            <person name="Brodie E.L."/>
            <person name="Williams K.H."/>
            <person name="Hubbard S.S."/>
            <person name="Banfield J.F."/>
        </authorList>
    </citation>
    <scope>NUCLEOTIDE SEQUENCE [LARGE SCALE GENOMIC DNA]</scope>
</reference>
<dbReference type="HAMAP" id="MF_00340">
    <property type="entry name" value="Ribosomal_bL32"/>
    <property type="match status" value="1"/>
</dbReference>
<feature type="region of interest" description="Disordered" evidence="6">
    <location>
        <begin position="1"/>
        <end position="21"/>
    </location>
</feature>
<keyword evidence="2 5" id="KW-0689">Ribosomal protein</keyword>
<evidence type="ECO:0000256" key="2">
    <source>
        <dbReference type="ARBA" id="ARBA00022980"/>
    </source>
</evidence>
<organism evidence="7 8">
    <name type="scientific">Candidatus Terrybacteria bacterium RIFCSPLOWO2_01_FULL_58_14</name>
    <dbReference type="NCBI Taxonomy" id="1802369"/>
    <lineage>
        <taxon>Bacteria</taxon>
        <taxon>Candidatus Terryibacteriota</taxon>
    </lineage>
</organism>
<dbReference type="Pfam" id="PF01783">
    <property type="entry name" value="Ribosomal_L32p"/>
    <property type="match status" value="1"/>
</dbReference>
<dbReference type="PANTHER" id="PTHR35534:SF1">
    <property type="entry name" value="LARGE RIBOSOMAL SUBUNIT PROTEIN BL32"/>
    <property type="match status" value="1"/>
</dbReference>
<dbReference type="Gene3D" id="1.20.5.640">
    <property type="entry name" value="Single helix bin"/>
    <property type="match status" value="1"/>
</dbReference>
<dbReference type="AlphaFoldDB" id="A0A1G2Q0R4"/>
<name>A0A1G2Q0R4_9BACT</name>
<evidence type="ECO:0000256" key="3">
    <source>
        <dbReference type="ARBA" id="ARBA00023274"/>
    </source>
</evidence>
<dbReference type="InterPro" id="IPR011332">
    <property type="entry name" value="Ribosomal_zn-bd"/>
</dbReference>
<dbReference type="PROSITE" id="PS51257">
    <property type="entry name" value="PROKAR_LIPOPROTEIN"/>
    <property type="match status" value="1"/>
</dbReference>
<dbReference type="GO" id="GO:0006412">
    <property type="term" value="P:translation"/>
    <property type="evidence" value="ECO:0007669"/>
    <property type="project" value="UniProtKB-UniRule"/>
</dbReference>
<dbReference type="SUPFAM" id="SSF57829">
    <property type="entry name" value="Zn-binding ribosomal proteins"/>
    <property type="match status" value="1"/>
</dbReference>
<dbReference type="GO" id="GO:0003735">
    <property type="term" value="F:structural constituent of ribosome"/>
    <property type="evidence" value="ECO:0007669"/>
    <property type="project" value="InterPro"/>
</dbReference>
<feature type="region of interest" description="Disordered" evidence="6">
    <location>
        <begin position="65"/>
        <end position="90"/>
    </location>
</feature>
<accession>A0A1G2Q0R4</accession>
<keyword evidence="3 5" id="KW-0687">Ribonucleoprotein</keyword>
<dbReference type="PANTHER" id="PTHR35534">
    <property type="entry name" value="50S RIBOSOMAL PROTEIN L32"/>
    <property type="match status" value="1"/>
</dbReference>
<dbReference type="NCBIfam" id="TIGR01031">
    <property type="entry name" value="rpmF_bact"/>
    <property type="match status" value="1"/>
</dbReference>
<evidence type="ECO:0000256" key="5">
    <source>
        <dbReference type="HAMAP-Rule" id="MF_00340"/>
    </source>
</evidence>
<protein>
    <recommendedName>
        <fullName evidence="4 5">Large ribosomal subunit protein bL32</fullName>
    </recommendedName>
</protein>
<evidence type="ECO:0000256" key="4">
    <source>
        <dbReference type="ARBA" id="ARBA00035178"/>
    </source>
</evidence>
<comment type="caution">
    <text evidence="7">The sequence shown here is derived from an EMBL/GenBank/DDBJ whole genome shotgun (WGS) entry which is preliminary data.</text>
</comment>
<dbReference type="InterPro" id="IPR002677">
    <property type="entry name" value="Ribosomal_bL32"/>
</dbReference>
<dbReference type="InterPro" id="IPR044957">
    <property type="entry name" value="Ribosomal_bL32_bact"/>
</dbReference>
<feature type="compositionally biased region" description="Basic and acidic residues" evidence="6">
    <location>
        <begin position="67"/>
        <end position="90"/>
    </location>
</feature>
<dbReference type="GO" id="GO:0015934">
    <property type="term" value="C:large ribosomal subunit"/>
    <property type="evidence" value="ECO:0007669"/>
    <property type="project" value="InterPro"/>
</dbReference>